<gene>
    <name evidence="1" type="ORF">OnM2_087011</name>
</gene>
<dbReference type="OrthoDB" id="5377226at2759"/>
<evidence type="ECO:0000313" key="1">
    <source>
        <dbReference type="EMBL" id="RKF55738.1"/>
    </source>
</evidence>
<name>A0A420HE85_9PEZI</name>
<keyword evidence="2" id="KW-1185">Reference proteome</keyword>
<accession>A0A420HE85</accession>
<dbReference type="EMBL" id="MCFK01008761">
    <property type="protein sequence ID" value="RKF55738.1"/>
    <property type="molecule type" value="Genomic_DNA"/>
</dbReference>
<organism evidence="1 2">
    <name type="scientific">Erysiphe neolycopersici</name>
    <dbReference type="NCBI Taxonomy" id="212602"/>
    <lineage>
        <taxon>Eukaryota</taxon>
        <taxon>Fungi</taxon>
        <taxon>Dikarya</taxon>
        <taxon>Ascomycota</taxon>
        <taxon>Pezizomycotina</taxon>
        <taxon>Leotiomycetes</taxon>
        <taxon>Erysiphales</taxon>
        <taxon>Erysiphaceae</taxon>
        <taxon>Erysiphe</taxon>
    </lineage>
</organism>
<sequence>MFSSPKSRKRRYDEEGSFQVIFEIGSGKTQYPTPSTISRFSETPETTGFQYYGLEALDLQTKEIIESDRRFSPSKTTKLSNSREPYTKRQCFTYFSRDLRDDKQESLRTENFINPRFGNEEMRDRGCIRACHICRRKPLHKNETEFCSTCESCHRSTCYVCLRQCNGKGIESNKGIKSQDSSSDFSPNEHATESRLNTHYENICSRCCVEQRTDGEVRCFGCLNQIV</sequence>
<evidence type="ECO:0000313" key="2">
    <source>
        <dbReference type="Proteomes" id="UP000286134"/>
    </source>
</evidence>
<dbReference type="Proteomes" id="UP000286134">
    <property type="component" value="Unassembled WGS sequence"/>
</dbReference>
<proteinExistence type="predicted"/>
<comment type="caution">
    <text evidence="1">The sequence shown here is derived from an EMBL/GenBank/DDBJ whole genome shotgun (WGS) entry which is preliminary data.</text>
</comment>
<dbReference type="AlphaFoldDB" id="A0A420HE85"/>
<protein>
    <submittedName>
        <fullName evidence="1">Uncharacterized protein</fullName>
    </submittedName>
</protein>
<reference evidence="1 2" key="1">
    <citation type="journal article" date="2018" name="BMC Genomics">
        <title>Comparative genome analyses reveal sequence features reflecting distinct modes of host-adaptation between dicot and monocot powdery mildew.</title>
        <authorList>
            <person name="Wu Y."/>
            <person name="Ma X."/>
            <person name="Pan Z."/>
            <person name="Kale S.D."/>
            <person name="Song Y."/>
            <person name="King H."/>
            <person name="Zhang Q."/>
            <person name="Presley C."/>
            <person name="Deng X."/>
            <person name="Wei C.I."/>
            <person name="Xiao S."/>
        </authorList>
    </citation>
    <scope>NUCLEOTIDE SEQUENCE [LARGE SCALE GENOMIC DNA]</scope>
    <source>
        <strain evidence="1">UMSG2</strain>
    </source>
</reference>